<keyword evidence="5 7" id="KW-1133">Transmembrane helix</keyword>
<feature type="transmembrane region" description="Helical" evidence="7">
    <location>
        <begin position="41"/>
        <end position="57"/>
    </location>
</feature>
<evidence type="ECO:0000313" key="10">
    <source>
        <dbReference type="Proteomes" id="UP000188543"/>
    </source>
</evidence>
<dbReference type="OrthoDB" id="8808595at2"/>
<dbReference type="AlphaFoldDB" id="A0A1V2W826"/>
<keyword evidence="8" id="KW-0969">Cilium</keyword>
<evidence type="ECO:0000256" key="6">
    <source>
        <dbReference type="ARBA" id="ARBA00023136"/>
    </source>
</evidence>
<keyword evidence="8" id="KW-0282">Flagellum</keyword>
<feature type="transmembrane region" description="Helical" evidence="7">
    <location>
        <begin position="214"/>
        <end position="235"/>
    </location>
</feature>
<dbReference type="RefSeq" id="WP_060214226.1">
    <property type="nucleotide sequence ID" value="NZ_CADETK010000001.1"/>
</dbReference>
<evidence type="ECO:0000256" key="5">
    <source>
        <dbReference type="ARBA" id="ARBA00022989"/>
    </source>
</evidence>
<dbReference type="PANTHER" id="PTHR30065:SF1">
    <property type="entry name" value="SURFACE PRESENTATION OF ANTIGENS PROTEIN SPAR"/>
    <property type="match status" value="1"/>
</dbReference>
<keyword evidence="3" id="KW-1003">Cell membrane</keyword>
<evidence type="ECO:0000256" key="1">
    <source>
        <dbReference type="ARBA" id="ARBA00004651"/>
    </source>
</evidence>
<dbReference type="Pfam" id="PF01311">
    <property type="entry name" value="Bac_export_1"/>
    <property type="match status" value="1"/>
</dbReference>
<dbReference type="PANTHER" id="PTHR30065">
    <property type="entry name" value="FLAGELLAR BIOSYNTHETIC PROTEIN FLIR"/>
    <property type="match status" value="1"/>
</dbReference>
<gene>
    <name evidence="9" type="ORF">A8E72_08345</name>
    <name evidence="8" type="ORF">UE95_018805</name>
</gene>
<dbReference type="Proteomes" id="UP000191686">
    <property type="component" value="Unassembled WGS sequence"/>
</dbReference>
<dbReference type="EMBL" id="JYMX02000014">
    <property type="protein sequence ID" value="MCW3713337.1"/>
    <property type="molecule type" value="Genomic_DNA"/>
</dbReference>
<evidence type="ECO:0000313" key="9">
    <source>
        <dbReference type="EMBL" id="ONU89884.1"/>
    </source>
</evidence>
<evidence type="ECO:0000256" key="7">
    <source>
        <dbReference type="SAM" id="Phobius"/>
    </source>
</evidence>
<feature type="transmembrane region" description="Helical" evidence="7">
    <location>
        <begin position="141"/>
        <end position="161"/>
    </location>
</feature>
<dbReference type="InterPro" id="IPR002010">
    <property type="entry name" value="T3SS_IM_R"/>
</dbReference>
<evidence type="ECO:0000313" key="11">
    <source>
        <dbReference type="Proteomes" id="UP000191686"/>
    </source>
</evidence>
<reference evidence="8 11" key="3">
    <citation type="journal article" date="2017" name="Front. Microbiol.">
        <title>Genomics reveals a unique clone of Burkholderia cenocepacia harbouring an actively excising novel genomic island.</title>
        <authorList>
            <person name="Patil P."/>
            <person name="Mali S."/>
            <person name="Midha S."/>
            <person name="Gautam V."/>
            <person name="Dash L."/>
            <person name="Kumar S."/>
            <person name="Shastri J."/>
            <person name="Singhal L."/>
            <person name="Patil P.B."/>
        </authorList>
    </citation>
    <scope>NUCLEOTIDE SEQUENCE [LARGE SCALE GENOMIC DNA]</scope>
    <source>
        <strain evidence="8 11">BC-19</strain>
    </source>
</reference>
<evidence type="ECO:0000256" key="3">
    <source>
        <dbReference type="ARBA" id="ARBA00022475"/>
    </source>
</evidence>
<reference evidence="8" key="1">
    <citation type="submission" date="2015-02" db="EMBL/GenBank/DDBJ databases">
        <authorList>
            <person name="Patil P.P."/>
            <person name="Midha S."/>
            <person name="Mali S."/>
            <person name="Gautam V."/>
            <person name="Dash L."/>
            <person name="Kumar S."/>
            <person name="Shastri J."/>
            <person name="Singhal L."/>
            <person name="Patil P.B."/>
        </authorList>
    </citation>
    <scope>NUCLEOTIDE SEQUENCE</scope>
    <source>
        <strain evidence="8">BC-19</strain>
    </source>
</reference>
<reference evidence="8" key="5">
    <citation type="submission" date="2021-09" db="EMBL/GenBank/DDBJ databases">
        <authorList>
            <person name="Saroha T."/>
            <person name="Patil P."/>
            <person name="Gautam D.V."/>
            <person name="Patil D.P.B."/>
        </authorList>
    </citation>
    <scope>NUCLEOTIDE SEQUENCE</scope>
    <source>
        <strain evidence="8">BC-19</strain>
    </source>
</reference>
<evidence type="ECO:0000313" key="8">
    <source>
        <dbReference type="EMBL" id="MCW3713337.1"/>
    </source>
</evidence>
<feature type="transmembrane region" description="Helical" evidence="7">
    <location>
        <begin position="117"/>
        <end position="134"/>
    </location>
</feature>
<feature type="transmembrane region" description="Helical" evidence="7">
    <location>
        <begin position="69"/>
        <end position="97"/>
    </location>
</feature>
<protein>
    <submittedName>
        <fullName evidence="8">Flagellar biosynthetic protein FliR</fullName>
    </submittedName>
    <submittedName>
        <fullName evidence="9">Type III secretion protein</fullName>
    </submittedName>
</protein>
<dbReference type="EMBL" id="MUTJ01000027">
    <property type="protein sequence ID" value="ONU89884.1"/>
    <property type="molecule type" value="Genomic_DNA"/>
</dbReference>
<feature type="transmembrane region" description="Helical" evidence="7">
    <location>
        <begin position="173"/>
        <end position="202"/>
    </location>
</feature>
<evidence type="ECO:0000256" key="4">
    <source>
        <dbReference type="ARBA" id="ARBA00022692"/>
    </source>
</evidence>
<dbReference type="PRINTS" id="PR00953">
    <property type="entry name" value="TYPE3IMRPROT"/>
</dbReference>
<name>A0A1V2W826_9BURK</name>
<comment type="caution">
    <text evidence="9">The sequence shown here is derived from an EMBL/GenBank/DDBJ whole genome shotgun (WGS) entry which is preliminary data.</text>
</comment>
<reference evidence="9 10" key="2">
    <citation type="submission" date="2016-08" db="EMBL/GenBank/DDBJ databases">
        <authorList>
            <person name="Seilhamer J.J."/>
        </authorList>
    </citation>
    <scope>NUCLEOTIDE SEQUENCE [LARGE SCALE GENOMIC DNA]</scope>
    <source>
        <strain evidence="9 10">VC14762</strain>
    </source>
</reference>
<proteinExistence type="inferred from homology"/>
<dbReference type="Proteomes" id="UP000188543">
    <property type="component" value="Unassembled WGS sequence"/>
</dbReference>
<evidence type="ECO:0000256" key="2">
    <source>
        <dbReference type="ARBA" id="ARBA00009772"/>
    </source>
</evidence>
<comment type="subcellular location">
    <subcellularLocation>
        <location evidence="1">Cell membrane</location>
        <topology evidence="1">Multi-pass membrane protein</topology>
    </subcellularLocation>
</comment>
<keyword evidence="8" id="KW-0966">Cell projection</keyword>
<keyword evidence="4 7" id="KW-0812">Transmembrane</keyword>
<accession>A0A1V2W826</accession>
<sequence length="253" mass="26237">MIASPSIGWAAATLLLSLRVGPVLALAPPFSQMVTPIRIKVAVTLTLSACLASTVPYRGPVDAGMVPVAAWECLLGLAIAFAFQASFAALSFVGRVLDVQAGYGLAMVIDPGSRSQAPLLGSILTMTAGVIFFASNGHRDLLALLFALTQSFPPASVHIIGDPASFTSYFGSLTAIALGATAAVMLTLFLTDLAIAFLARALPQMNALMLGFQVKAFVTLAAMALAAGTLAPVALRLVRLALDFVPTTFRHYG</sequence>
<organism evidence="9 10">
    <name type="scientific">Burkholderia cenocepacia</name>
    <dbReference type="NCBI Taxonomy" id="95486"/>
    <lineage>
        <taxon>Bacteria</taxon>
        <taxon>Pseudomonadati</taxon>
        <taxon>Pseudomonadota</taxon>
        <taxon>Betaproteobacteria</taxon>
        <taxon>Burkholderiales</taxon>
        <taxon>Burkholderiaceae</taxon>
        <taxon>Burkholderia</taxon>
        <taxon>Burkholderia cepacia complex</taxon>
    </lineage>
</organism>
<reference evidence="8 11" key="4">
    <citation type="journal article" date="2017" name="Front. Microbiol.">
        <title>Genomics Reveals a Unique Clone of Burkholderia cenocepacia Harboring an Actively Excising Novel Genomic Island.</title>
        <authorList>
            <person name="Patil P.P."/>
            <person name="Mali S."/>
            <person name="Midha S."/>
            <person name="Gautam V."/>
            <person name="Dash L."/>
            <person name="Kumar S."/>
            <person name="Shastri J."/>
            <person name="Singhal L."/>
            <person name="Patil P.B."/>
        </authorList>
    </citation>
    <scope>NUCLEOTIDE SEQUENCE [LARGE SCALE GENOMIC DNA]</scope>
    <source>
        <strain evidence="8 11">BC-19</strain>
    </source>
</reference>
<keyword evidence="6 7" id="KW-0472">Membrane</keyword>
<comment type="similarity">
    <text evidence="2">Belongs to the FliR/MopE/SpaR family.</text>
</comment>
<dbReference type="GO" id="GO:0005886">
    <property type="term" value="C:plasma membrane"/>
    <property type="evidence" value="ECO:0007669"/>
    <property type="project" value="UniProtKB-SubCell"/>
</dbReference>
<dbReference type="GO" id="GO:0006605">
    <property type="term" value="P:protein targeting"/>
    <property type="evidence" value="ECO:0007669"/>
    <property type="project" value="InterPro"/>
</dbReference>